<name>A0ABR4WDD6_9GAMM</name>
<comment type="caution">
    <text evidence="1">The sequence shown here is derived from an EMBL/GenBank/DDBJ whole genome shotgun (WGS) entry which is preliminary data.</text>
</comment>
<dbReference type="Proteomes" id="UP000029443">
    <property type="component" value="Unassembled WGS sequence"/>
</dbReference>
<reference evidence="1 2" key="1">
    <citation type="submission" date="2012-09" db="EMBL/GenBank/DDBJ databases">
        <title>Genome Sequence of alkane-degrading Bacterium Alcanivorax jadensis T9.</title>
        <authorList>
            <person name="Lai Q."/>
            <person name="Shao Z."/>
        </authorList>
    </citation>
    <scope>NUCLEOTIDE SEQUENCE [LARGE SCALE GENOMIC DNA]</scope>
    <source>
        <strain evidence="1 2">T9</strain>
    </source>
</reference>
<keyword evidence="2" id="KW-1185">Reference proteome</keyword>
<evidence type="ECO:0000313" key="1">
    <source>
        <dbReference type="EMBL" id="KGD61355.1"/>
    </source>
</evidence>
<proteinExistence type="predicted"/>
<sequence>MIISASGAAECSDFPLMEEGLRADKAVKMSGFGLIYALSPVIFFPDTKNSFAVSDLAGHINFDRRALRA</sequence>
<protein>
    <submittedName>
        <fullName evidence="1">Uncharacterized protein</fullName>
    </submittedName>
</protein>
<accession>A0ABR4WDD6</accession>
<dbReference type="RefSeq" id="WP_035247322.1">
    <property type="nucleotide sequence ID" value="NZ_ARXU01000005.1"/>
</dbReference>
<evidence type="ECO:0000313" key="2">
    <source>
        <dbReference type="Proteomes" id="UP000029443"/>
    </source>
</evidence>
<dbReference type="EMBL" id="ARXU01000005">
    <property type="protein sequence ID" value="KGD61355.1"/>
    <property type="molecule type" value="Genomic_DNA"/>
</dbReference>
<organism evidence="1 2">
    <name type="scientific">Alcanivorax jadensis T9</name>
    <dbReference type="NCBI Taxonomy" id="1177181"/>
    <lineage>
        <taxon>Bacteria</taxon>
        <taxon>Pseudomonadati</taxon>
        <taxon>Pseudomonadota</taxon>
        <taxon>Gammaproteobacteria</taxon>
        <taxon>Oceanospirillales</taxon>
        <taxon>Alcanivoracaceae</taxon>
        <taxon>Alcanivorax</taxon>
    </lineage>
</organism>
<gene>
    <name evidence="1" type="ORF">T9A_01804</name>
</gene>